<sequence>MNQITKASKATTCLFFFFLISSYIFLSSSLDRPTHSSTYYSSFLPLLLALLLAVLVVFAVRTTIVTWITVMVLLAFAGKRRRVLAREGRKITSDVAMYLVQVLLKDKGLVAFGCATTISLMLMAWLRMADQTSL</sequence>
<name>A0AAW2UP49_9LAMI</name>
<feature type="transmembrane region" description="Helical" evidence="1">
    <location>
        <begin position="109"/>
        <end position="128"/>
    </location>
</feature>
<keyword evidence="1" id="KW-1133">Transmembrane helix</keyword>
<keyword evidence="1" id="KW-0472">Membrane</keyword>
<dbReference type="PANTHER" id="PTHR34656">
    <property type="entry name" value="PYRROLINE-5-CARBOXYLATE REDUCTASE"/>
    <property type="match status" value="1"/>
</dbReference>
<organism evidence="2">
    <name type="scientific">Sesamum latifolium</name>
    <dbReference type="NCBI Taxonomy" id="2727402"/>
    <lineage>
        <taxon>Eukaryota</taxon>
        <taxon>Viridiplantae</taxon>
        <taxon>Streptophyta</taxon>
        <taxon>Embryophyta</taxon>
        <taxon>Tracheophyta</taxon>
        <taxon>Spermatophyta</taxon>
        <taxon>Magnoliopsida</taxon>
        <taxon>eudicotyledons</taxon>
        <taxon>Gunneridae</taxon>
        <taxon>Pentapetalae</taxon>
        <taxon>asterids</taxon>
        <taxon>lamiids</taxon>
        <taxon>Lamiales</taxon>
        <taxon>Pedaliaceae</taxon>
        <taxon>Sesamum</taxon>
    </lineage>
</organism>
<dbReference type="AlphaFoldDB" id="A0AAW2UP49"/>
<reference evidence="2" key="2">
    <citation type="journal article" date="2024" name="Plant">
        <title>Genomic evolution and insights into agronomic trait innovations of Sesamum species.</title>
        <authorList>
            <person name="Miao H."/>
            <person name="Wang L."/>
            <person name="Qu L."/>
            <person name="Liu H."/>
            <person name="Sun Y."/>
            <person name="Le M."/>
            <person name="Wang Q."/>
            <person name="Wei S."/>
            <person name="Zheng Y."/>
            <person name="Lin W."/>
            <person name="Duan Y."/>
            <person name="Cao H."/>
            <person name="Xiong S."/>
            <person name="Wang X."/>
            <person name="Wei L."/>
            <person name="Li C."/>
            <person name="Ma Q."/>
            <person name="Ju M."/>
            <person name="Zhao R."/>
            <person name="Li G."/>
            <person name="Mu C."/>
            <person name="Tian Q."/>
            <person name="Mei H."/>
            <person name="Zhang T."/>
            <person name="Gao T."/>
            <person name="Zhang H."/>
        </authorList>
    </citation>
    <scope>NUCLEOTIDE SEQUENCE</scope>
    <source>
        <strain evidence="2">KEN1</strain>
    </source>
</reference>
<feature type="transmembrane region" description="Helical" evidence="1">
    <location>
        <begin position="7"/>
        <end position="26"/>
    </location>
</feature>
<protein>
    <submittedName>
        <fullName evidence="2">Uncharacterized protein</fullName>
    </submittedName>
</protein>
<feature type="transmembrane region" description="Helical" evidence="1">
    <location>
        <begin position="46"/>
        <end position="76"/>
    </location>
</feature>
<accession>A0AAW2UP49</accession>
<proteinExistence type="predicted"/>
<dbReference type="EMBL" id="JACGWN010000012">
    <property type="protein sequence ID" value="KAL0417191.1"/>
    <property type="molecule type" value="Genomic_DNA"/>
</dbReference>
<reference evidence="2" key="1">
    <citation type="submission" date="2020-06" db="EMBL/GenBank/DDBJ databases">
        <authorList>
            <person name="Li T."/>
            <person name="Hu X."/>
            <person name="Zhang T."/>
            <person name="Song X."/>
            <person name="Zhang H."/>
            <person name="Dai N."/>
            <person name="Sheng W."/>
            <person name="Hou X."/>
            <person name="Wei L."/>
        </authorList>
    </citation>
    <scope>NUCLEOTIDE SEQUENCE</scope>
    <source>
        <strain evidence="2">KEN1</strain>
        <tissue evidence="2">Leaf</tissue>
    </source>
</reference>
<keyword evidence="1" id="KW-0812">Transmembrane</keyword>
<comment type="caution">
    <text evidence="2">The sequence shown here is derived from an EMBL/GenBank/DDBJ whole genome shotgun (WGS) entry which is preliminary data.</text>
</comment>
<dbReference type="PANTHER" id="PTHR34656:SF2">
    <property type="entry name" value="TRANSMEMBRANE PROTEIN"/>
    <property type="match status" value="1"/>
</dbReference>
<evidence type="ECO:0000256" key="1">
    <source>
        <dbReference type="SAM" id="Phobius"/>
    </source>
</evidence>
<evidence type="ECO:0000313" key="2">
    <source>
        <dbReference type="EMBL" id="KAL0417191.1"/>
    </source>
</evidence>
<gene>
    <name evidence="2" type="ORF">Slati_3551000</name>
</gene>